<keyword evidence="2" id="KW-0472">Membrane</keyword>
<feature type="transmembrane region" description="Helical" evidence="2">
    <location>
        <begin position="61"/>
        <end position="83"/>
    </location>
</feature>
<feature type="transmembrane region" description="Helical" evidence="2">
    <location>
        <begin position="95"/>
        <end position="114"/>
    </location>
</feature>
<feature type="region of interest" description="Disordered" evidence="1">
    <location>
        <begin position="304"/>
        <end position="354"/>
    </location>
</feature>
<dbReference type="PANTHER" id="PTHR35179:SF1">
    <property type="entry name" value="INTEGRAL MEMBRANE PROTEIN"/>
    <property type="match status" value="1"/>
</dbReference>
<protein>
    <submittedName>
        <fullName evidence="3">Uncharacterized protein</fullName>
    </submittedName>
</protein>
<feature type="transmembrane region" description="Helical" evidence="2">
    <location>
        <begin position="31"/>
        <end position="49"/>
    </location>
</feature>
<sequence length="368" mass="41481">MSSEPLQPWSGLPPWYKGPVPSEQEVALSDVVLGFFLAVTCFAFCKAVSHTVARWHRLKKFTVYLILVWVDWSATAAHSIVGWCTGHTRCPSYPSVWLFIAIILLWSIEMHCQAQILVDRVSLLLFDHARARRLKLLVFAIVFILTTSVVIIWTPARMEISEGWTNANNIWDRGEKICFLFFDVGINLFFVHRVRSALIENGLTKYKKLYWFNLTIVSLSILLDIAVIGTTWLPDYWIYIQFRPLVHMIKLYIEMCNAELIGCVAQASAEVRAMGHEWCETGATNPAVESTSLNGSRLGLKRLRRKNGCQPNSNNDRPAMSQPGSSRAADLNETNISRPQPPKLPDTGPSLYHKSIAGPVSAPYGCMI</sequence>
<proteinExistence type="predicted"/>
<dbReference type="EMBL" id="MU865956">
    <property type="protein sequence ID" value="KAK4446539.1"/>
    <property type="molecule type" value="Genomic_DNA"/>
</dbReference>
<organism evidence="3 4">
    <name type="scientific">Podospora aff. communis PSN243</name>
    <dbReference type="NCBI Taxonomy" id="3040156"/>
    <lineage>
        <taxon>Eukaryota</taxon>
        <taxon>Fungi</taxon>
        <taxon>Dikarya</taxon>
        <taxon>Ascomycota</taxon>
        <taxon>Pezizomycotina</taxon>
        <taxon>Sordariomycetes</taxon>
        <taxon>Sordariomycetidae</taxon>
        <taxon>Sordariales</taxon>
        <taxon>Podosporaceae</taxon>
        <taxon>Podospora</taxon>
    </lineage>
</organism>
<accession>A0AAV9GCH2</accession>
<keyword evidence="2" id="KW-0812">Transmembrane</keyword>
<evidence type="ECO:0000313" key="3">
    <source>
        <dbReference type="EMBL" id="KAK4446539.1"/>
    </source>
</evidence>
<dbReference type="PANTHER" id="PTHR35179">
    <property type="entry name" value="PROTEIN CBG02620"/>
    <property type="match status" value="1"/>
</dbReference>
<reference evidence="3" key="1">
    <citation type="journal article" date="2023" name="Mol. Phylogenet. Evol.">
        <title>Genome-scale phylogeny and comparative genomics of the fungal order Sordariales.</title>
        <authorList>
            <person name="Hensen N."/>
            <person name="Bonometti L."/>
            <person name="Westerberg I."/>
            <person name="Brannstrom I.O."/>
            <person name="Guillou S."/>
            <person name="Cros-Aarteil S."/>
            <person name="Calhoun S."/>
            <person name="Haridas S."/>
            <person name="Kuo A."/>
            <person name="Mondo S."/>
            <person name="Pangilinan J."/>
            <person name="Riley R."/>
            <person name="LaButti K."/>
            <person name="Andreopoulos B."/>
            <person name="Lipzen A."/>
            <person name="Chen C."/>
            <person name="Yan M."/>
            <person name="Daum C."/>
            <person name="Ng V."/>
            <person name="Clum A."/>
            <person name="Steindorff A."/>
            <person name="Ohm R.A."/>
            <person name="Martin F."/>
            <person name="Silar P."/>
            <person name="Natvig D.O."/>
            <person name="Lalanne C."/>
            <person name="Gautier V."/>
            <person name="Ament-Velasquez S.L."/>
            <person name="Kruys A."/>
            <person name="Hutchinson M.I."/>
            <person name="Powell A.J."/>
            <person name="Barry K."/>
            <person name="Miller A.N."/>
            <person name="Grigoriev I.V."/>
            <person name="Debuchy R."/>
            <person name="Gladieux P."/>
            <person name="Hiltunen Thoren M."/>
            <person name="Johannesson H."/>
        </authorList>
    </citation>
    <scope>NUCLEOTIDE SEQUENCE</scope>
    <source>
        <strain evidence="3">PSN243</strain>
    </source>
</reference>
<dbReference type="AlphaFoldDB" id="A0AAV9GCH2"/>
<evidence type="ECO:0000256" key="1">
    <source>
        <dbReference type="SAM" id="MobiDB-lite"/>
    </source>
</evidence>
<feature type="transmembrane region" description="Helical" evidence="2">
    <location>
        <begin position="134"/>
        <end position="154"/>
    </location>
</feature>
<reference evidence="3" key="2">
    <citation type="submission" date="2023-05" db="EMBL/GenBank/DDBJ databases">
        <authorList>
            <consortium name="Lawrence Berkeley National Laboratory"/>
            <person name="Steindorff A."/>
            <person name="Hensen N."/>
            <person name="Bonometti L."/>
            <person name="Westerberg I."/>
            <person name="Brannstrom I.O."/>
            <person name="Guillou S."/>
            <person name="Cros-Aarteil S."/>
            <person name="Calhoun S."/>
            <person name="Haridas S."/>
            <person name="Kuo A."/>
            <person name="Mondo S."/>
            <person name="Pangilinan J."/>
            <person name="Riley R."/>
            <person name="Labutti K."/>
            <person name="Andreopoulos B."/>
            <person name="Lipzen A."/>
            <person name="Chen C."/>
            <person name="Yanf M."/>
            <person name="Daum C."/>
            <person name="Ng V."/>
            <person name="Clum A."/>
            <person name="Ohm R."/>
            <person name="Martin F."/>
            <person name="Silar P."/>
            <person name="Natvig D."/>
            <person name="Lalanne C."/>
            <person name="Gautier V."/>
            <person name="Ament-Velasquez S.L."/>
            <person name="Kruys A."/>
            <person name="Hutchinson M.I."/>
            <person name="Powell A.J."/>
            <person name="Barry K."/>
            <person name="Miller A.N."/>
            <person name="Grigoriev I.V."/>
            <person name="Debuchy R."/>
            <person name="Gladieux P."/>
            <person name="Thoren M.H."/>
            <person name="Johannesson H."/>
        </authorList>
    </citation>
    <scope>NUCLEOTIDE SEQUENCE</scope>
    <source>
        <strain evidence="3">PSN243</strain>
    </source>
</reference>
<keyword evidence="2" id="KW-1133">Transmembrane helix</keyword>
<feature type="transmembrane region" description="Helical" evidence="2">
    <location>
        <begin position="211"/>
        <end position="233"/>
    </location>
</feature>
<comment type="caution">
    <text evidence="3">The sequence shown here is derived from an EMBL/GenBank/DDBJ whole genome shotgun (WGS) entry which is preliminary data.</text>
</comment>
<feature type="transmembrane region" description="Helical" evidence="2">
    <location>
        <begin position="174"/>
        <end position="191"/>
    </location>
</feature>
<gene>
    <name evidence="3" type="ORF">QBC34DRAFT_469568</name>
</gene>
<keyword evidence="4" id="KW-1185">Reference proteome</keyword>
<evidence type="ECO:0000313" key="4">
    <source>
        <dbReference type="Proteomes" id="UP001321760"/>
    </source>
</evidence>
<name>A0AAV9GCH2_9PEZI</name>
<evidence type="ECO:0000256" key="2">
    <source>
        <dbReference type="SAM" id="Phobius"/>
    </source>
</evidence>
<dbReference type="Proteomes" id="UP001321760">
    <property type="component" value="Unassembled WGS sequence"/>
</dbReference>